<evidence type="ECO:0000256" key="4">
    <source>
        <dbReference type="ARBA" id="ARBA00004696"/>
    </source>
</evidence>
<dbReference type="PANTHER" id="PTHR22854:SF2">
    <property type="entry name" value="INDOLE-3-GLYCEROL-PHOSPHATE SYNTHASE"/>
    <property type="match status" value="1"/>
</dbReference>
<accession>A0A9W6ZWI5</accession>
<keyword evidence="12" id="KW-0732">Signal</keyword>
<dbReference type="Pfam" id="PF00697">
    <property type="entry name" value="PRAI"/>
    <property type="match status" value="1"/>
</dbReference>
<evidence type="ECO:0000256" key="5">
    <source>
        <dbReference type="ARBA" id="ARBA00022605"/>
    </source>
</evidence>
<evidence type="ECO:0000256" key="11">
    <source>
        <dbReference type="ARBA" id="ARBA00023268"/>
    </source>
</evidence>
<dbReference type="InterPro" id="IPR013798">
    <property type="entry name" value="Indole-3-glycerol_P_synth_dom"/>
</dbReference>
<comment type="pathway">
    <text evidence="4">Amino-acid biosynthesis; L-tryptophan biosynthesis; L-tryptophan from chorismate: step 4/5.</text>
</comment>
<dbReference type="GO" id="GO:0000162">
    <property type="term" value="P:L-tryptophan biosynthetic process"/>
    <property type="evidence" value="ECO:0007669"/>
    <property type="project" value="UniProtKB-KW"/>
</dbReference>
<keyword evidence="8" id="KW-0057">Aromatic amino acid biosynthesis</keyword>
<evidence type="ECO:0000256" key="10">
    <source>
        <dbReference type="ARBA" id="ARBA00023239"/>
    </source>
</evidence>
<feature type="chain" id="PRO_5040784064" description="Indole-3-glycerol phosphate synthase" evidence="12">
    <location>
        <begin position="24"/>
        <end position="586"/>
    </location>
</feature>
<keyword evidence="9" id="KW-0413">Isomerase</keyword>
<keyword evidence="10" id="KW-0456">Lyase</keyword>
<dbReference type="InterPro" id="IPR045186">
    <property type="entry name" value="Indole-3-glycerol_P_synth"/>
</dbReference>
<evidence type="ECO:0000256" key="12">
    <source>
        <dbReference type="SAM" id="SignalP"/>
    </source>
</evidence>
<dbReference type="GO" id="GO:0004425">
    <property type="term" value="F:indole-3-glycerol-phosphate synthase activity"/>
    <property type="evidence" value="ECO:0007669"/>
    <property type="project" value="UniProtKB-EC"/>
</dbReference>
<dbReference type="HAMAP" id="MF_00135">
    <property type="entry name" value="PRAI"/>
    <property type="match status" value="1"/>
</dbReference>
<comment type="catalytic activity">
    <reaction evidence="1">
        <text>N-(5-phospho-beta-D-ribosyl)anthranilate = 1-(2-carboxyphenylamino)-1-deoxy-D-ribulose 5-phosphate</text>
        <dbReference type="Rhea" id="RHEA:21540"/>
        <dbReference type="ChEBI" id="CHEBI:18277"/>
        <dbReference type="ChEBI" id="CHEBI:58613"/>
        <dbReference type="EC" id="5.3.1.24"/>
    </reaction>
</comment>
<comment type="pathway">
    <text evidence="3">Amino-acid biosynthesis; L-tryptophan biosynthesis; L-tryptophan from chorismate: step 3/5.</text>
</comment>
<comment type="catalytic activity">
    <reaction evidence="2">
        <text>1-(2-carboxyphenylamino)-1-deoxy-D-ribulose 5-phosphate + H(+) = (1S,2R)-1-C-(indol-3-yl)glycerol 3-phosphate + CO2 + H2O</text>
        <dbReference type="Rhea" id="RHEA:23476"/>
        <dbReference type="ChEBI" id="CHEBI:15377"/>
        <dbReference type="ChEBI" id="CHEBI:15378"/>
        <dbReference type="ChEBI" id="CHEBI:16526"/>
        <dbReference type="ChEBI" id="CHEBI:58613"/>
        <dbReference type="ChEBI" id="CHEBI:58866"/>
        <dbReference type="EC" id="4.1.1.48"/>
    </reaction>
</comment>
<dbReference type="PANTHER" id="PTHR22854">
    <property type="entry name" value="TRYPTOPHAN BIOSYNTHESIS PROTEIN"/>
    <property type="match status" value="1"/>
</dbReference>
<dbReference type="EMBL" id="BRXY01000069">
    <property type="protein sequence ID" value="GMH61026.1"/>
    <property type="molecule type" value="Genomic_DNA"/>
</dbReference>
<dbReference type="Pfam" id="PF00218">
    <property type="entry name" value="IGPS"/>
    <property type="match status" value="1"/>
</dbReference>
<comment type="caution">
    <text evidence="15">The sequence shown here is derived from an EMBL/GenBank/DDBJ whole genome shotgun (WGS) entry which is preliminary data.</text>
</comment>
<evidence type="ECO:0000256" key="9">
    <source>
        <dbReference type="ARBA" id="ARBA00023235"/>
    </source>
</evidence>
<dbReference type="CDD" id="cd00405">
    <property type="entry name" value="PRAI"/>
    <property type="match status" value="1"/>
</dbReference>
<evidence type="ECO:0000256" key="1">
    <source>
        <dbReference type="ARBA" id="ARBA00001164"/>
    </source>
</evidence>
<dbReference type="InterPro" id="IPR013785">
    <property type="entry name" value="Aldolase_TIM"/>
</dbReference>
<feature type="domain" description="Indole-3-glycerol phosphate synthase" evidence="13">
    <location>
        <begin position="92"/>
        <end position="328"/>
    </location>
</feature>
<dbReference type="Proteomes" id="UP001165085">
    <property type="component" value="Unassembled WGS sequence"/>
</dbReference>
<evidence type="ECO:0000313" key="15">
    <source>
        <dbReference type="EMBL" id="GMH61026.1"/>
    </source>
</evidence>
<name>A0A9W6ZWI5_9STRA</name>
<evidence type="ECO:0000259" key="13">
    <source>
        <dbReference type="Pfam" id="PF00218"/>
    </source>
</evidence>
<protein>
    <recommendedName>
        <fullName evidence="17">Indole-3-glycerol phosphate synthase</fullName>
    </recommendedName>
</protein>
<evidence type="ECO:0000256" key="7">
    <source>
        <dbReference type="ARBA" id="ARBA00022822"/>
    </source>
</evidence>
<dbReference type="InterPro" id="IPR001240">
    <property type="entry name" value="PRAI_dom"/>
</dbReference>
<gene>
    <name evidence="15" type="ORF">TrST_g362</name>
</gene>
<keyword evidence="7" id="KW-0822">Tryptophan biosynthesis</keyword>
<evidence type="ECO:0000256" key="6">
    <source>
        <dbReference type="ARBA" id="ARBA00022793"/>
    </source>
</evidence>
<dbReference type="SUPFAM" id="SSF51366">
    <property type="entry name" value="Ribulose-phoshate binding barrel"/>
    <property type="match status" value="2"/>
</dbReference>
<evidence type="ECO:0008006" key="17">
    <source>
        <dbReference type="Google" id="ProtNLM"/>
    </source>
</evidence>
<organism evidence="15 16">
    <name type="scientific">Triparma strigata</name>
    <dbReference type="NCBI Taxonomy" id="1606541"/>
    <lineage>
        <taxon>Eukaryota</taxon>
        <taxon>Sar</taxon>
        <taxon>Stramenopiles</taxon>
        <taxon>Ochrophyta</taxon>
        <taxon>Bolidophyceae</taxon>
        <taxon>Parmales</taxon>
        <taxon>Triparmaceae</taxon>
        <taxon>Triparma</taxon>
    </lineage>
</organism>
<dbReference type="Gene3D" id="3.20.20.70">
    <property type="entry name" value="Aldolase class I"/>
    <property type="match status" value="2"/>
</dbReference>
<dbReference type="AlphaFoldDB" id="A0A9W6ZWI5"/>
<keyword evidence="5" id="KW-0028">Amino-acid biosynthesis</keyword>
<evidence type="ECO:0000256" key="3">
    <source>
        <dbReference type="ARBA" id="ARBA00004664"/>
    </source>
</evidence>
<feature type="signal peptide" evidence="12">
    <location>
        <begin position="1"/>
        <end position="23"/>
    </location>
</feature>
<evidence type="ECO:0000313" key="16">
    <source>
        <dbReference type="Proteomes" id="UP001165085"/>
    </source>
</evidence>
<reference evidence="16" key="1">
    <citation type="journal article" date="2023" name="Commun. Biol.">
        <title>Genome analysis of Parmales, the sister group of diatoms, reveals the evolutionary specialization of diatoms from phago-mixotrophs to photoautotrophs.</title>
        <authorList>
            <person name="Ban H."/>
            <person name="Sato S."/>
            <person name="Yoshikawa S."/>
            <person name="Yamada K."/>
            <person name="Nakamura Y."/>
            <person name="Ichinomiya M."/>
            <person name="Sato N."/>
            <person name="Blanc-Mathieu R."/>
            <person name="Endo H."/>
            <person name="Kuwata A."/>
            <person name="Ogata H."/>
        </authorList>
    </citation>
    <scope>NUCLEOTIDE SEQUENCE [LARGE SCALE GENOMIC DNA]</scope>
    <source>
        <strain evidence="16">NIES 3701</strain>
    </source>
</reference>
<evidence type="ECO:0000259" key="14">
    <source>
        <dbReference type="Pfam" id="PF00697"/>
    </source>
</evidence>
<feature type="domain" description="N-(5'phosphoribosyl) anthranilate isomerase (PRAI)" evidence="14">
    <location>
        <begin position="352"/>
        <end position="573"/>
    </location>
</feature>
<dbReference type="GO" id="GO:0004640">
    <property type="term" value="F:phosphoribosylanthranilate isomerase activity"/>
    <property type="evidence" value="ECO:0007669"/>
    <property type="project" value="UniProtKB-EC"/>
</dbReference>
<sequence length="586" mass="63396">MKKCHSMCLKTACLLLTYFAISASSYSVSSHRSKAALNTALKSTTQHFYGYGDPDHVKSTLQNITEEREASTPPASSHPDPVLLEKLSDIRSRLGPPLNLYDQIMSQQPAMALAAEFKRASPSKGQIALSEISCGAQASSYFTAGASIISVLTEPNHFKGSLSDMLSARSETQSLASKLNLPRPCILRKDFITSRHMILEAASHGADTVLLIVAVTPSDVLKELIEYSRELGMEPLVEIHADEELDVALKGGAKVIGVNNRNLHTFKMDMTTTTKFAERVGEDICLCSLSGMSSADDVERYRGDGVRMVLIGESLMRSRSPELAIKSLGLDPRVEREEEGRGGAYNGGLKVVKVCGVCEEEDAVKACREGANMIGVIFAESKRKCSRENAKKVVQSVRKFGERSDREDLRNGITRGIKRPLVVGVFQNEKVSVINEIVQDVGIDVVQLHGDEGEGCIPEISVPCIRVVSVPESDERSVEERGGEILEKVTERPLAYLLDTKVGGREGGTGVTFDHDIVQVVQSGGVPVIVAGGLSEGNVREVARAGCFGVDVSSGVEKEVGKKDDAKIKKFVDEAWRGGEEGMQGI</sequence>
<keyword evidence="16" id="KW-1185">Reference proteome</keyword>
<dbReference type="InterPro" id="IPR011060">
    <property type="entry name" value="RibuloseP-bd_barrel"/>
</dbReference>
<proteinExistence type="inferred from homology"/>
<dbReference type="OrthoDB" id="524799at2759"/>
<keyword evidence="6" id="KW-0210">Decarboxylase</keyword>
<evidence type="ECO:0000256" key="2">
    <source>
        <dbReference type="ARBA" id="ARBA00001633"/>
    </source>
</evidence>
<keyword evidence="11" id="KW-0511">Multifunctional enzyme</keyword>
<dbReference type="CDD" id="cd00331">
    <property type="entry name" value="IGPS"/>
    <property type="match status" value="1"/>
</dbReference>
<evidence type="ECO:0000256" key="8">
    <source>
        <dbReference type="ARBA" id="ARBA00023141"/>
    </source>
</evidence>